<feature type="compositionally biased region" description="Low complexity" evidence="1">
    <location>
        <begin position="103"/>
        <end position="120"/>
    </location>
</feature>
<dbReference type="EMBL" id="CP141885">
    <property type="protein sequence ID" value="WRT67062.1"/>
    <property type="molecule type" value="Genomic_DNA"/>
</dbReference>
<feature type="compositionally biased region" description="Polar residues" evidence="1">
    <location>
        <begin position="290"/>
        <end position="306"/>
    </location>
</feature>
<feature type="compositionally biased region" description="Acidic residues" evidence="1">
    <location>
        <begin position="228"/>
        <end position="238"/>
    </location>
</feature>
<gene>
    <name evidence="2" type="ORF">IL334_004028</name>
</gene>
<evidence type="ECO:0000256" key="1">
    <source>
        <dbReference type="SAM" id="MobiDB-lite"/>
    </source>
</evidence>
<feature type="region of interest" description="Disordered" evidence="1">
    <location>
        <begin position="1"/>
        <end position="306"/>
    </location>
</feature>
<dbReference type="InterPro" id="IPR019412">
    <property type="entry name" value="IML2/TPR_39"/>
</dbReference>
<dbReference type="InterPro" id="IPR011990">
    <property type="entry name" value="TPR-like_helical_dom_sf"/>
</dbReference>
<feature type="compositionally biased region" description="Low complexity" evidence="1">
    <location>
        <begin position="242"/>
        <end position="264"/>
    </location>
</feature>
<proteinExistence type="predicted"/>
<reference evidence="2 3" key="1">
    <citation type="submission" date="2024-01" db="EMBL/GenBank/DDBJ databases">
        <title>Comparative genomics of Cryptococcus and Kwoniella reveals pathogenesis evolution and contrasting modes of karyotype evolution via chromosome fusion or intercentromeric recombination.</title>
        <authorList>
            <person name="Coelho M.A."/>
            <person name="David-Palma M."/>
            <person name="Shea T."/>
            <person name="Bowers K."/>
            <person name="McGinley-Smith S."/>
            <person name="Mohammad A.W."/>
            <person name="Gnirke A."/>
            <person name="Yurkov A.M."/>
            <person name="Nowrousian M."/>
            <person name="Sun S."/>
            <person name="Cuomo C.A."/>
            <person name="Heitman J."/>
        </authorList>
    </citation>
    <scope>NUCLEOTIDE SEQUENCE [LARGE SCALE GENOMIC DNA]</scope>
    <source>
        <strain evidence="2">CBS 11374</strain>
    </source>
</reference>
<feature type="compositionally biased region" description="Low complexity" evidence="1">
    <location>
        <begin position="67"/>
        <end position="79"/>
    </location>
</feature>
<dbReference type="PANTHER" id="PTHR31859:SF1">
    <property type="entry name" value="TETRATRICOPEPTIDE REPEAT PROTEIN 39C"/>
    <property type="match status" value="1"/>
</dbReference>
<feature type="compositionally biased region" description="Basic and acidic residues" evidence="1">
    <location>
        <begin position="269"/>
        <end position="280"/>
    </location>
</feature>
<evidence type="ECO:0008006" key="4">
    <source>
        <dbReference type="Google" id="ProtNLM"/>
    </source>
</evidence>
<feature type="compositionally biased region" description="Polar residues" evidence="1">
    <location>
        <begin position="124"/>
        <end position="134"/>
    </location>
</feature>
<accession>A0ABZ1D398</accession>
<dbReference type="SUPFAM" id="SSF48452">
    <property type="entry name" value="TPR-like"/>
    <property type="match status" value="1"/>
</dbReference>
<evidence type="ECO:0000313" key="2">
    <source>
        <dbReference type="EMBL" id="WRT67062.1"/>
    </source>
</evidence>
<dbReference type="Proteomes" id="UP001329825">
    <property type="component" value="Chromosome 5"/>
</dbReference>
<dbReference type="GeneID" id="87956159"/>
<sequence>MSNFLRKASLSRKKGLNDDTNPRGPSTKSDKPPQSRSVSDASTLNENGGENGGTKPKRKQSTRKRLSSLFSSSTSLSSHLSDRDRDSSPTTFQRPPSSLNILSSTSGASGASTPTSSNGGIRNLPSNGQSSSPSDVKDGIQGLRLGTNTVNLSDTQDEDQLSASPIDSTSAGPPIQPVSAASLPTAITKPTRRRTSSVYSQWELEEVGLDSDSDDDNDAFLTPSEGLSEVEEEPEEEEKGMTATPSTAATAVTSTANPVAAVVTDPESDSTKPTDQKRSIADTATVEKGTVSQQKDVSGTGPSTIKRTVPTEAQTKVNKHIHATKAGALAVDQEGVLGKDIDICRRALSLFLTSRMREAEVYLEKEDGEGQHLYIQSAKGIIESLKGMMTFDSVDLTNALEICKATAVTATALRKPTDSLVSRFVKAGAGVARVKAMSPLERHTELVYAETSLLKALLAIVSGGDWLGLIREALNMRAAHGIYHILQQFLDEADKNGYDDSIDMDFRSGVVLGQGTSSLMLSLLPAKVMKIASLLGYGGDRDTALATLMSAGGWRQGFDKPQHDESNEGLRRPVCDLILLTFHLVISVLMPITGVDIPMATNILAYNLQRYPDGVFFLYFQARSFTVQCQPEEANRSLQKALDSSLEYIQLQHMCLWDYACNFMMLANWKGALDCFSILKDESNWSRAVYTYAAAASLVQLSQEEDKYDNELLLKEAEKFMTQIPKLTKKIAGKSLPIEKLVSRKARKFHSQSNRLFLPAMELAYVFGSLSNTPRRSLIDEWLPRINRVLGKLDETDPEIYGSAYWDDYCLGHFLKGMCQFISRYQPPDAAPEAVKKSASDPSDDELDEGAEKEFKAVIRHGPEVQLDHHIIFHCYYELGRLYARRGDDEQAKYHFEVVMAGKLPDHNPYMAKANGKYSLEGALLLKTHAALSAVKEKK</sequence>
<feature type="compositionally biased region" description="Polar residues" evidence="1">
    <location>
        <begin position="34"/>
        <end position="44"/>
    </location>
</feature>
<feature type="compositionally biased region" description="Basic residues" evidence="1">
    <location>
        <begin position="55"/>
        <end position="66"/>
    </location>
</feature>
<evidence type="ECO:0000313" key="3">
    <source>
        <dbReference type="Proteomes" id="UP001329825"/>
    </source>
</evidence>
<dbReference type="PANTHER" id="PTHR31859">
    <property type="entry name" value="TETRATRICOPEPTIDE REPEAT PROTEIN 39 FAMILY MEMBER"/>
    <property type="match status" value="1"/>
</dbReference>
<dbReference type="Pfam" id="PF10300">
    <property type="entry name" value="Iml2-TPR_39"/>
    <property type="match status" value="1"/>
</dbReference>
<organism evidence="2 3">
    <name type="scientific">Kwoniella shivajii</name>
    <dbReference type="NCBI Taxonomy" id="564305"/>
    <lineage>
        <taxon>Eukaryota</taxon>
        <taxon>Fungi</taxon>
        <taxon>Dikarya</taxon>
        <taxon>Basidiomycota</taxon>
        <taxon>Agaricomycotina</taxon>
        <taxon>Tremellomycetes</taxon>
        <taxon>Tremellales</taxon>
        <taxon>Cryptococcaceae</taxon>
        <taxon>Kwoniella</taxon>
    </lineage>
</organism>
<keyword evidence="3" id="KW-1185">Reference proteome</keyword>
<feature type="compositionally biased region" description="Polar residues" evidence="1">
    <location>
        <begin position="89"/>
        <end position="102"/>
    </location>
</feature>
<name>A0ABZ1D398_9TREE</name>
<feature type="compositionally biased region" description="Acidic residues" evidence="1">
    <location>
        <begin position="203"/>
        <end position="218"/>
    </location>
</feature>
<feature type="compositionally biased region" description="Polar residues" evidence="1">
    <location>
        <begin position="161"/>
        <end position="171"/>
    </location>
</feature>
<protein>
    <recommendedName>
        <fullName evidence="4">Cytoplasmic protein</fullName>
    </recommendedName>
</protein>
<dbReference type="RefSeq" id="XP_062791802.1">
    <property type="nucleotide sequence ID" value="XM_062935751.1"/>
</dbReference>